<accession>A0A2D0L226</accession>
<sequence length="260" mass="30137">MYFQDSSLKQFQERLEKKKHQRSNLQTLFGVHHIPKDAQMRNILDELDSESFSAIFADYYERLRRHKHLESYQVLPDMVLCVMDSTQYHSSGSIHCAGCLHKSHQEGEVTYQHAVSQGAIMHPEKRQVLPVMPEAIHNHDGETKQDCETNAAKRFVRHLKQAHPQQVFLLGGDSLMSRQPLIEEALGQGMHILFTAKCSDHVYMYEWLDAFKALPSRESIDKTGKTHRFRLSTSGSFFIRITGCFTKHLPWNRWPFSLLG</sequence>
<reference evidence="1 2" key="1">
    <citation type="journal article" date="2017" name="Nat. Microbiol.">
        <title>Natural product diversity associated with the nematode symbionts Photorhabdus and Xenorhabdus.</title>
        <authorList>
            <person name="Tobias N.J."/>
            <person name="Wolff H."/>
            <person name="Djahanschiri B."/>
            <person name="Grundmann F."/>
            <person name="Kronenwerth M."/>
            <person name="Shi Y.M."/>
            <person name="Simonyi S."/>
            <person name="Grun P."/>
            <person name="Shapiro-Ilan D."/>
            <person name="Pidot S.J."/>
            <person name="Stinear T.P."/>
            <person name="Ebersberger I."/>
            <person name="Bode H.B."/>
        </authorList>
    </citation>
    <scope>NUCLEOTIDE SEQUENCE [LARGE SCALE GENOMIC DNA]</scope>
    <source>
        <strain evidence="1 2">DSM 17907</strain>
    </source>
</reference>
<comment type="caution">
    <text evidence="1">The sequence shown here is derived from an EMBL/GenBank/DDBJ whole genome shotgun (WGS) entry which is preliminary data.</text>
</comment>
<dbReference type="EMBL" id="NJCX01000030">
    <property type="protein sequence ID" value="PHM69734.1"/>
    <property type="molecule type" value="Genomic_DNA"/>
</dbReference>
<organism evidence="1 2">
    <name type="scientific">Xenorhabdus kozodoii</name>
    <dbReference type="NCBI Taxonomy" id="351676"/>
    <lineage>
        <taxon>Bacteria</taxon>
        <taxon>Pseudomonadati</taxon>
        <taxon>Pseudomonadota</taxon>
        <taxon>Gammaproteobacteria</taxon>
        <taxon>Enterobacterales</taxon>
        <taxon>Morganellaceae</taxon>
        <taxon>Xenorhabdus</taxon>
    </lineage>
</organism>
<protein>
    <recommendedName>
        <fullName evidence="3">Transposase</fullName>
    </recommendedName>
</protein>
<name>A0A2D0L226_9GAMM</name>
<dbReference type="AlphaFoldDB" id="A0A2D0L226"/>
<proteinExistence type="predicted"/>
<evidence type="ECO:0000313" key="2">
    <source>
        <dbReference type="Proteomes" id="UP000221101"/>
    </source>
</evidence>
<keyword evidence="2" id="KW-1185">Reference proteome</keyword>
<dbReference type="Proteomes" id="UP000221101">
    <property type="component" value="Unassembled WGS sequence"/>
</dbReference>
<evidence type="ECO:0008006" key="3">
    <source>
        <dbReference type="Google" id="ProtNLM"/>
    </source>
</evidence>
<evidence type="ECO:0000313" key="1">
    <source>
        <dbReference type="EMBL" id="PHM69734.1"/>
    </source>
</evidence>
<gene>
    <name evidence="1" type="ORF">Xkoz_03356</name>
</gene>